<name>A0A0C1FHA7_9SPHI</name>
<evidence type="ECO:0000313" key="4">
    <source>
        <dbReference type="EMBL" id="KIA91143.1"/>
    </source>
</evidence>
<evidence type="ECO:0000259" key="2">
    <source>
        <dbReference type="Pfam" id="PF04773"/>
    </source>
</evidence>
<evidence type="ECO:0000259" key="3">
    <source>
        <dbReference type="Pfam" id="PF16344"/>
    </source>
</evidence>
<keyword evidence="5" id="KW-1185">Reference proteome</keyword>
<reference evidence="4 5" key="1">
    <citation type="submission" date="2014-10" db="EMBL/GenBank/DDBJ databases">
        <title>Pedobacter Kyungheensis.</title>
        <authorList>
            <person name="Anderson B.M."/>
            <person name="Newman J.D."/>
        </authorList>
    </citation>
    <scope>NUCLEOTIDE SEQUENCE [LARGE SCALE GENOMIC DNA]</scope>
    <source>
        <strain evidence="4 5">KACC 16221</strain>
    </source>
</reference>
<dbReference type="EMBL" id="JSYN01000034">
    <property type="protein sequence ID" value="KIA91143.1"/>
    <property type="molecule type" value="Genomic_DNA"/>
</dbReference>
<dbReference type="GO" id="GO:0016989">
    <property type="term" value="F:sigma factor antagonist activity"/>
    <property type="evidence" value="ECO:0007669"/>
    <property type="project" value="TreeGrafter"/>
</dbReference>
<dbReference type="Gene3D" id="3.55.50.30">
    <property type="match status" value="1"/>
</dbReference>
<accession>A0A0C1FHA7</accession>
<keyword evidence="1" id="KW-1133">Transmembrane helix</keyword>
<comment type="caution">
    <text evidence="4">The sequence shown here is derived from an EMBL/GenBank/DDBJ whole genome shotgun (WGS) entry which is preliminary data.</text>
</comment>
<sequence>MDKNFTPINEDLLAKYLLGEATVPESEQVELWAKSSPENLKQLTDFRTILEKSKLQHDSGIDAQDALARLNLRLEKETKAKMWAYKNVLRWVAVIAIVFAAGLFAYQNLVANKLTVTSNAMALTQQLPDGSTVILNKQSSLSFVGGFFNKTRQVKLKGEAFFKVSANKAKPFIIDVNQVQITVVGTAFNVKSNNNETVVIVESGIVKVNNRQDSVRLTAGEKVVVTQNQTKLFKGENQGKLYNYYYSGELVCDGTPLSELVPVLNEKFKANIVIANPAIQTLPISTTFKNEKLNEILEVVAQTLKIKVEYGQGIIKLK</sequence>
<keyword evidence="1" id="KW-0812">Transmembrane</keyword>
<dbReference type="AlphaFoldDB" id="A0A0C1FHA7"/>
<dbReference type="Gene3D" id="2.60.120.1440">
    <property type="match status" value="1"/>
</dbReference>
<feature type="domain" description="Protein FecR C-terminal" evidence="3">
    <location>
        <begin position="250"/>
        <end position="309"/>
    </location>
</feature>
<dbReference type="InterPro" id="IPR032508">
    <property type="entry name" value="FecR_C"/>
</dbReference>
<protein>
    <recommendedName>
        <fullName evidence="6">FecR protein domain-containing protein</fullName>
    </recommendedName>
</protein>
<dbReference type="InterPro" id="IPR012373">
    <property type="entry name" value="Ferrdict_sens_TM"/>
</dbReference>
<dbReference type="OrthoDB" id="1452822at2"/>
<dbReference type="InterPro" id="IPR006860">
    <property type="entry name" value="FecR"/>
</dbReference>
<keyword evidence="1" id="KW-0472">Membrane</keyword>
<dbReference type="Proteomes" id="UP000031246">
    <property type="component" value="Unassembled WGS sequence"/>
</dbReference>
<feature type="domain" description="FecR protein" evidence="2">
    <location>
        <begin position="117"/>
        <end position="207"/>
    </location>
</feature>
<dbReference type="PANTHER" id="PTHR30273">
    <property type="entry name" value="PERIPLASMIC SIGNAL SENSOR AND SIGMA FACTOR ACTIVATOR FECR-RELATED"/>
    <property type="match status" value="1"/>
</dbReference>
<organism evidence="4 5">
    <name type="scientific">Pedobacter kyungheensis</name>
    <dbReference type="NCBI Taxonomy" id="1069985"/>
    <lineage>
        <taxon>Bacteria</taxon>
        <taxon>Pseudomonadati</taxon>
        <taxon>Bacteroidota</taxon>
        <taxon>Sphingobacteriia</taxon>
        <taxon>Sphingobacteriales</taxon>
        <taxon>Sphingobacteriaceae</taxon>
        <taxon>Pedobacter</taxon>
    </lineage>
</organism>
<evidence type="ECO:0008006" key="6">
    <source>
        <dbReference type="Google" id="ProtNLM"/>
    </source>
</evidence>
<dbReference type="PIRSF" id="PIRSF018266">
    <property type="entry name" value="FecR"/>
    <property type="match status" value="1"/>
</dbReference>
<evidence type="ECO:0000256" key="1">
    <source>
        <dbReference type="SAM" id="Phobius"/>
    </source>
</evidence>
<gene>
    <name evidence="4" type="ORF">OC25_23040</name>
</gene>
<dbReference type="RefSeq" id="WP_039481394.1">
    <property type="nucleotide sequence ID" value="NZ_JSYN01000034.1"/>
</dbReference>
<dbReference type="Pfam" id="PF04773">
    <property type="entry name" value="FecR"/>
    <property type="match status" value="1"/>
</dbReference>
<evidence type="ECO:0000313" key="5">
    <source>
        <dbReference type="Proteomes" id="UP000031246"/>
    </source>
</evidence>
<feature type="transmembrane region" description="Helical" evidence="1">
    <location>
        <begin position="88"/>
        <end position="106"/>
    </location>
</feature>
<proteinExistence type="predicted"/>
<dbReference type="PANTHER" id="PTHR30273:SF2">
    <property type="entry name" value="PROTEIN FECR"/>
    <property type="match status" value="1"/>
</dbReference>
<dbReference type="Pfam" id="PF16344">
    <property type="entry name" value="FecR_C"/>
    <property type="match status" value="1"/>
</dbReference>